<evidence type="ECO:0000256" key="2">
    <source>
        <dbReference type="HAMAP-Rule" id="MF_00758"/>
    </source>
</evidence>
<dbReference type="Gene3D" id="3.40.1740.10">
    <property type="entry name" value="VC0467-like"/>
    <property type="match status" value="1"/>
</dbReference>
<dbReference type="STRING" id="762486.SAMN05444411_10221"/>
<evidence type="ECO:0000256" key="1">
    <source>
        <dbReference type="ARBA" id="ARBA00009600"/>
    </source>
</evidence>
<reference evidence="4" key="1">
    <citation type="submission" date="2016-10" db="EMBL/GenBank/DDBJ databases">
        <authorList>
            <person name="Varghese N."/>
            <person name="Submissions S."/>
        </authorList>
    </citation>
    <scope>NUCLEOTIDE SEQUENCE [LARGE SCALE GENOMIC DNA]</scope>
    <source>
        <strain evidence="4">DSM 24956</strain>
    </source>
</reference>
<accession>A0A1H2VR13</accession>
<dbReference type="PANTHER" id="PTHR30327">
    <property type="entry name" value="UNCHARACTERIZED PROTEIN YQGE"/>
    <property type="match status" value="1"/>
</dbReference>
<dbReference type="PANTHER" id="PTHR30327:SF1">
    <property type="entry name" value="UPF0301 PROTEIN YQGE"/>
    <property type="match status" value="1"/>
</dbReference>
<protein>
    <recommendedName>
        <fullName evidence="2">UPF0301 protein SAMN05444411_10221</fullName>
    </recommendedName>
</protein>
<dbReference type="GO" id="GO:0005829">
    <property type="term" value="C:cytosol"/>
    <property type="evidence" value="ECO:0007669"/>
    <property type="project" value="TreeGrafter"/>
</dbReference>
<dbReference type="AlphaFoldDB" id="A0A1H2VR13"/>
<dbReference type="SUPFAM" id="SSF143456">
    <property type="entry name" value="VC0467-like"/>
    <property type="match status" value="1"/>
</dbReference>
<sequence>MPTLKASKGKLLISEPSILGDKDFNRSVIFLTEHNNEGSIGFIINKPTEFVLNDLIPDIDCEFKVYSGGPVEQENLYFIHQIPDSIPNSIEISKGIYWGGDFESLTILLNNKTVKPTDIRFFLGYSGWSINQLNEELKETSWIVTNNNYPNLLDVNSNDIWKQQLLKIGGEYQIWANAPKNPSLN</sequence>
<comment type="similarity">
    <text evidence="1 2">Belongs to the UPF0301 (AlgH) family.</text>
</comment>
<dbReference type="OrthoDB" id="9807486at2"/>
<dbReference type="Pfam" id="PF02622">
    <property type="entry name" value="DUF179"/>
    <property type="match status" value="1"/>
</dbReference>
<dbReference type="HAMAP" id="MF_00758">
    <property type="entry name" value="UPF0301"/>
    <property type="match status" value="1"/>
</dbReference>
<organism evidence="3 4">
    <name type="scientific">Lutibacter oricola</name>
    <dbReference type="NCBI Taxonomy" id="762486"/>
    <lineage>
        <taxon>Bacteria</taxon>
        <taxon>Pseudomonadati</taxon>
        <taxon>Bacteroidota</taxon>
        <taxon>Flavobacteriia</taxon>
        <taxon>Flavobacteriales</taxon>
        <taxon>Flavobacteriaceae</taxon>
        <taxon>Lutibacter</taxon>
    </lineage>
</organism>
<dbReference type="RefSeq" id="WP_090120457.1">
    <property type="nucleotide sequence ID" value="NZ_FNNJ01000002.1"/>
</dbReference>
<dbReference type="Proteomes" id="UP000199595">
    <property type="component" value="Unassembled WGS sequence"/>
</dbReference>
<dbReference type="EMBL" id="FNNJ01000002">
    <property type="protein sequence ID" value="SDW70852.1"/>
    <property type="molecule type" value="Genomic_DNA"/>
</dbReference>
<name>A0A1H2VR13_9FLAO</name>
<evidence type="ECO:0000313" key="3">
    <source>
        <dbReference type="EMBL" id="SDW70852.1"/>
    </source>
</evidence>
<evidence type="ECO:0000313" key="4">
    <source>
        <dbReference type="Proteomes" id="UP000199595"/>
    </source>
</evidence>
<proteinExistence type="inferred from homology"/>
<gene>
    <name evidence="3" type="ORF">SAMN05444411_10221</name>
</gene>
<keyword evidence="4" id="KW-1185">Reference proteome</keyword>
<dbReference type="InterPro" id="IPR003774">
    <property type="entry name" value="AlgH-like"/>
</dbReference>